<dbReference type="GO" id="GO:0016226">
    <property type="term" value="P:iron-sulfur cluster assembly"/>
    <property type="evidence" value="ECO:0007669"/>
    <property type="project" value="InterPro"/>
</dbReference>
<keyword evidence="3" id="KW-0067">ATP-binding</keyword>
<evidence type="ECO:0000313" key="8">
    <source>
        <dbReference type="EMBL" id="EAR87658.1"/>
    </source>
</evidence>
<dbReference type="HAMAP" id="MF_02040">
    <property type="entry name" value="Mrp_NBP35"/>
    <property type="match status" value="1"/>
</dbReference>
<proteinExistence type="inferred from homology"/>
<dbReference type="InterPro" id="IPR000808">
    <property type="entry name" value="Mrp-like_CS"/>
</dbReference>
<dbReference type="InParanoid" id="I7M713"/>
<dbReference type="GO" id="GO:0046872">
    <property type="term" value="F:metal ion binding"/>
    <property type="evidence" value="ECO:0007669"/>
    <property type="project" value="UniProtKB-KW"/>
</dbReference>
<dbReference type="FunFam" id="3.40.50.300:FF:001119">
    <property type="entry name" value="Iron-sulfur cluster carrier protein"/>
    <property type="match status" value="1"/>
</dbReference>
<dbReference type="SUPFAM" id="SSF52540">
    <property type="entry name" value="P-loop containing nucleoside triphosphate hydrolases"/>
    <property type="match status" value="1"/>
</dbReference>
<dbReference type="GO" id="GO:0005524">
    <property type="term" value="F:ATP binding"/>
    <property type="evidence" value="ECO:0007669"/>
    <property type="project" value="UniProtKB-KW"/>
</dbReference>
<dbReference type="eggNOG" id="KOG3022">
    <property type="taxonomic scope" value="Eukaryota"/>
</dbReference>
<dbReference type="EMBL" id="GG662849">
    <property type="protein sequence ID" value="EAR87658.1"/>
    <property type="molecule type" value="Genomic_DNA"/>
</dbReference>
<dbReference type="PANTHER" id="PTHR42961:SF2">
    <property type="entry name" value="IRON-SULFUR PROTEIN NUBPL"/>
    <property type="match status" value="1"/>
</dbReference>
<gene>
    <name evidence="8" type="ORF">TTHERM_00538790</name>
</gene>
<sequence>MIRNTVQLFKQCARSATILKKLNLNSQSFSNTIKIGQLTQKPTFHFSNAVQEGKAEITKKLKEITFEDGSNIIDNGSILTIDIESSGKVTVQLKLDQNYRKLKGLCNAKLQEIPWIKEFEIKMAPKDQETSFKKRGQLENVKKIIAVSSCKGGVGKSTVAINLAFSLLKQGHKVGIFDADIYGPSIPTLINKENAILQAPEDRPKEILPIEYEGLKTMSYGFARKKAIIRGPMVSAIVTQLAMQTQWGDLDYLIVDMPPGTGDIQITLCQEIKFDGAVVVTTPQKLAFVDVIKGIEMFDELKVPTLAVVENMCLFVCDGCGKEHHPFGPGYMNMLKNQFGIQSSVQIPIYDMIAKYSDYGRPVSITLPDEHTITKIYSSLAENVHQEILKLQNGNNEPPIVRYQTGNSLVIVEKNNGEIKKMKADVLRKHCNCALCVDEFTGKRLIKDDTIDNEVYPYKIEPKGNYAVAIIWSDGHRSSIYPYDTLFSDKIPAYEEPEKKKSACSTSK</sequence>
<evidence type="ECO:0000256" key="2">
    <source>
        <dbReference type="ARBA" id="ARBA00022741"/>
    </source>
</evidence>
<evidence type="ECO:0000256" key="5">
    <source>
        <dbReference type="ARBA" id="ARBA00023014"/>
    </source>
</evidence>
<dbReference type="PANTHER" id="PTHR42961">
    <property type="entry name" value="IRON-SULFUR PROTEIN NUBPL"/>
    <property type="match status" value="1"/>
</dbReference>
<dbReference type="Proteomes" id="UP000009168">
    <property type="component" value="Unassembled WGS sequence"/>
</dbReference>
<name>I7M713_TETTS</name>
<keyword evidence="2" id="KW-0547">Nucleotide-binding</keyword>
<dbReference type="CDD" id="cd02037">
    <property type="entry name" value="Mrp_NBP35"/>
    <property type="match status" value="1"/>
</dbReference>
<organism evidence="8 9">
    <name type="scientific">Tetrahymena thermophila (strain SB210)</name>
    <dbReference type="NCBI Taxonomy" id="312017"/>
    <lineage>
        <taxon>Eukaryota</taxon>
        <taxon>Sar</taxon>
        <taxon>Alveolata</taxon>
        <taxon>Ciliophora</taxon>
        <taxon>Intramacronucleata</taxon>
        <taxon>Oligohymenophorea</taxon>
        <taxon>Hymenostomatida</taxon>
        <taxon>Tetrahymenina</taxon>
        <taxon>Tetrahymenidae</taxon>
        <taxon>Tetrahymena</taxon>
    </lineage>
</organism>
<feature type="domain" description="Gamma-butyrobetaine hydroxylase-like N-terminal" evidence="7">
    <location>
        <begin position="403"/>
        <end position="486"/>
    </location>
</feature>
<dbReference type="InterPro" id="IPR010376">
    <property type="entry name" value="GBBH-like_N"/>
</dbReference>
<dbReference type="InterPro" id="IPR027417">
    <property type="entry name" value="P-loop_NTPase"/>
</dbReference>
<dbReference type="Gene3D" id="3.40.50.300">
    <property type="entry name" value="P-loop containing nucleotide triphosphate hydrolases"/>
    <property type="match status" value="1"/>
</dbReference>
<dbReference type="STRING" id="312017.I7M713"/>
<dbReference type="Gene3D" id="3.30.2020.30">
    <property type="match status" value="1"/>
</dbReference>
<evidence type="ECO:0000256" key="6">
    <source>
        <dbReference type="ARBA" id="ARBA00024036"/>
    </source>
</evidence>
<dbReference type="OrthoDB" id="1741334at2759"/>
<dbReference type="PROSITE" id="PS01215">
    <property type="entry name" value="MRP"/>
    <property type="match status" value="1"/>
</dbReference>
<dbReference type="InterPro" id="IPR033756">
    <property type="entry name" value="YlxH/NBP35"/>
</dbReference>
<accession>I7M713</accession>
<dbReference type="HOGENOM" id="CLU_024839_1_2_1"/>
<evidence type="ECO:0000259" key="7">
    <source>
        <dbReference type="Pfam" id="PF06155"/>
    </source>
</evidence>
<protein>
    <submittedName>
        <fullName evidence="8">CobQ/CobB/MinD/ParA nucleotide-binding domain protein</fullName>
    </submittedName>
</protein>
<evidence type="ECO:0000256" key="1">
    <source>
        <dbReference type="ARBA" id="ARBA00022723"/>
    </source>
</evidence>
<dbReference type="InterPro" id="IPR019591">
    <property type="entry name" value="Mrp/NBP35_ATP-bd"/>
</dbReference>
<dbReference type="InterPro" id="IPR044304">
    <property type="entry name" value="NUBPL-like"/>
</dbReference>
<dbReference type="FunCoup" id="I7M713">
    <property type="interactions" value="47"/>
</dbReference>
<dbReference type="GeneID" id="7839124"/>
<evidence type="ECO:0000313" key="9">
    <source>
        <dbReference type="Proteomes" id="UP000009168"/>
    </source>
</evidence>
<keyword evidence="5" id="KW-0411">Iron-sulfur</keyword>
<dbReference type="Pfam" id="PF06155">
    <property type="entry name" value="GBBH-like_N"/>
    <property type="match status" value="1"/>
</dbReference>
<dbReference type="Pfam" id="PF10609">
    <property type="entry name" value="ParA"/>
    <property type="match status" value="1"/>
</dbReference>
<dbReference type="OMA" id="DEWSGEQ"/>
<evidence type="ECO:0000256" key="3">
    <source>
        <dbReference type="ARBA" id="ARBA00022840"/>
    </source>
</evidence>
<keyword evidence="1" id="KW-0479">Metal-binding</keyword>
<evidence type="ECO:0000256" key="4">
    <source>
        <dbReference type="ARBA" id="ARBA00023004"/>
    </source>
</evidence>
<keyword evidence="4" id="KW-0408">Iron</keyword>
<dbReference type="GO" id="GO:0140663">
    <property type="term" value="F:ATP-dependent FeS chaperone activity"/>
    <property type="evidence" value="ECO:0007669"/>
    <property type="project" value="InterPro"/>
</dbReference>
<keyword evidence="9" id="KW-1185">Reference proteome</keyword>
<comment type="similarity">
    <text evidence="6">Belongs to the Mrp/NBP35 ATP-binding proteins family.</text>
</comment>
<dbReference type="KEGG" id="tet:TTHERM_00538790"/>
<reference evidence="9" key="1">
    <citation type="journal article" date="2006" name="PLoS Biol.">
        <title>Macronuclear genome sequence of the ciliate Tetrahymena thermophila, a model eukaryote.</title>
        <authorList>
            <person name="Eisen J.A."/>
            <person name="Coyne R.S."/>
            <person name="Wu M."/>
            <person name="Wu D."/>
            <person name="Thiagarajan M."/>
            <person name="Wortman J.R."/>
            <person name="Badger J.H."/>
            <person name="Ren Q."/>
            <person name="Amedeo P."/>
            <person name="Jones K.M."/>
            <person name="Tallon L.J."/>
            <person name="Delcher A.L."/>
            <person name="Salzberg S.L."/>
            <person name="Silva J.C."/>
            <person name="Haas B.J."/>
            <person name="Majoros W.H."/>
            <person name="Farzad M."/>
            <person name="Carlton J.M."/>
            <person name="Smith R.K. Jr."/>
            <person name="Garg J."/>
            <person name="Pearlman R.E."/>
            <person name="Karrer K.M."/>
            <person name="Sun L."/>
            <person name="Manning G."/>
            <person name="Elde N.C."/>
            <person name="Turkewitz A.P."/>
            <person name="Asai D.J."/>
            <person name="Wilkes D.E."/>
            <person name="Wang Y."/>
            <person name="Cai H."/>
            <person name="Collins K."/>
            <person name="Stewart B.A."/>
            <person name="Lee S.R."/>
            <person name="Wilamowska K."/>
            <person name="Weinberg Z."/>
            <person name="Ruzzo W.L."/>
            <person name="Wloga D."/>
            <person name="Gaertig J."/>
            <person name="Frankel J."/>
            <person name="Tsao C.-C."/>
            <person name="Gorovsky M.A."/>
            <person name="Keeling P.J."/>
            <person name="Waller R.F."/>
            <person name="Patron N.J."/>
            <person name="Cherry J.M."/>
            <person name="Stover N.A."/>
            <person name="Krieger C.J."/>
            <person name="del Toro C."/>
            <person name="Ryder H.F."/>
            <person name="Williamson S.C."/>
            <person name="Barbeau R.A."/>
            <person name="Hamilton E.P."/>
            <person name="Orias E."/>
        </authorList>
    </citation>
    <scope>NUCLEOTIDE SEQUENCE [LARGE SCALE GENOMIC DNA]</scope>
    <source>
        <strain evidence="9">SB210</strain>
    </source>
</reference>
<dbReference type="InterPro" id="IPR038492">
    <property type="entry name" value="GBBH-like_N_sf"/>
</dbReference>
<dbReference type="RefSeq" id="XP_001007903.1">
    <property type="nucleotide sequence ID" value="XM_001007903.3"/>
</dbReference>
<dbReference type="AlphaFoldDB" id="I7M713"/>
<dbReference type="GO" id="GO:0051539">
    <property type="term" value="F:4 iron, 4 sulfur cluster binding"/>
    <property type="evidence" value="ECO:0007669"/>
    <property type="project" value="TreeGrafter"/>
</dbReference>